<reference evidence="2" key="1">
    <citation type="submission" date="2021-02" db="EMBL/GenBank/DDBJ databases">
        <authorList>
            <person name="Dougan E. K."/>
            <person name="Rhodes N."/>
            <person name="Thang M."/>
            <person name="Chan C."/>
        </authorList>
    </citation>
    <scope>NUCLEOTIDE SEQUENCE</scope>
</reference>
<dbReference type="OrthoDB" id="10349854at2759"/>
<dbReference type="EMBL" id="CAJNDS010002368">
    <property type="protein sequence ID" value="CAE7451666.1"/>
    <property type="molecule type" value="Genomic_DNA"/>
</dbReference>
<protein>
    <submittedName>
        <fullName evidence="2">Uncharacterized protein</fullName>
    </submittedName>
</protein>
<organism evidence="2 3">
    <name type="scientific">Symbiodinium natans</name>
    <dbReference type="NCBI Taxonomy" id="878477"/>
    <lineage>
        <taxon>Eukaryota</taxon>
        <taxon>Sar</taxon>
        <taxon>Alveolata</taxon>
        <taxon>Dinophyceae</taxon>
        <taxon>Suessiales</taxon>
        <taxon>Symbiodiniaceae</taxon>
        <taxon>Symbiodinium</taxon>
    </lineage>
</organism>
<proteinExistence type="predicted"/>
<feature type="region of interest" description="Disordered" evidence="1">
    <location>
        <begin position="82"/>
        <end position="161"/>
    </location>
</feature>
<evidence type="ECO:0000313" key="2">
    <source>
        <dbReference type="EMBL" id="CAE7451666.1"/>
    </source>
</evidence>
<feature type="non-terminal residue" evidence="2">
    <location>
        <position position="1"/>
    </location>
</feature>
<sequence>AGAGDAAASCALPGVWQRFVSCLYRAGSIQGEDALVRVTGDALPKIVRVPSLAEKEAKKSKQVILSYEGHYFEVTADEAAVGVKEPGASGDEAQEEERDAGDGRMQKAPRTSFWQRFGIARLFRGAPPARTQTDNAKKRKGLQPGSAEPRSQQEKKIRGAD</sequence>
<feature type="non-terminal residue" evidence="2">
    <location>
        <position position="161"/>
    </location>
</feature>
<dbReference type="AlphaFoldDB" id="A0A812RT53"/>
<comment type="caution">
    <text evidence="2">The sequence shown here is derived from an EMBL/GenBank/DDBJ whole genome shotgun (WGS) entry which is preliminary data.</text>
</comment>
<dbReference type="Proteomes" id="UP000604046">
    <property type="component" value="Unassembled WGS sequence"/>
</dbReference>
<accession>A0A812RT53</accession>
<evidence type="ECO:0000313" key="3">
    <source>
        <dbReference type="Proteomes" id="UP000604046"/>
    </source>
</evidence>
<keyword evidence="3" id="KW-1185">Reference proteome</keyword>
<feature type="compositionally biased region" description="Basic and acidic residues" evidence="1">
    <location>
        <begin position="151"/>
        <end position="161"/>
    </location>
</feature>
<name>A0A812RT53_9DINO</name>
<gene>
    <name evidence="2" type="ORF">SNAT2548_LOCUS24731</name>
</gene>
<evidence type="ECO:0000256" key="1">
    <source>
        <dbReference type="SAM" id="MobiDB-lite"/>
    </source>
</evidence>